<reference evidence="2 3" key="1">
    <citation type="submission" date="2020-12" db="EMBL/GenBank/DDBJ databases">
        <title>Identification and biosynthesis of polyene macrolides produced by Streptomyces alfalfae Men-myco-93-63.</title>
        <authorList>
            <person name="Liu D."/>
            <person name="Li Y."/>
            <person name="Liu L."/>
            <person name="Han X."/>
            <person name="Shen F."/>
        </authorList>
    </citation>
    <scope>NUCLEOTIDE SEQUENCE [LARGE SCALE GENOMIC DNA]</scope>
    <source>
        <strain evidence="2 3">Men-myco-93-63</strain>
    </source>
</reference>
<protein>
    <submittedName>
        <fullName evidence="2">DUF3618 domain-containing protein</fullName>
    </submittedName>
</protein>
<evidence type="ECO:0000256" key="1">
    <source>
        <dbReference type="SAM" id="MobiDB-lite"/>
    </source>
</evidence>
<proteinExistence type="predicted"/>
<dbReference type="Proteomes" id="UP000596130">
    <property type="component" value="Chromosome"/>
</dbReference>
<dbReference type="InterPro" id="IPR022062">
    <property type="entry name" value="DUF3618"/>
</dbReference>
<organism evidence="2 3">
    <name type="scientific">Streptomyces alfalfae</name>
    <dbReference type="NCBI Taxonomy" id="1642299"/>
    <lineage>
        <taxon>Bacteria</taxon>
        <taxon>Bacillati</taxon>
        <taxon>Actinomycetota</taxon>
        <taxon>Actinomycetes</taxon>
        <taxon>Kitasatosporales</taxon>
        <taxon>Streptomycetaceae</taxon>
        <taxon>Streptomyces</taxon>
    </lineage>
</organism>
<sequence>MGTTPDELRTDAEYRRANLARNVDLLADKVAPRRVAQRKAGAARGRLTGMKERVMGTAGDTAGHVADTAHGLADSAGQTAGSLADTAKDTTGQIGDAVQRAPSQVKQQTQGSPLAAGLIAFGAGMVTAALLPTTKAEEHAGRQLREHSDELLEPAKQQAIQAAQDVKEELRRPATEAVEAVKSTAQDAVRTTKEQAQTAGQDTAQGLREMGQDTAQEVRENPGRPGQPKP</sequence>
<feature type="compositionally biased region" description="Low complexity" evidence="1">
    <location>
        <begin position="195"/>
        <end position="206"/>
    </location>
</feature>
<dbReference type="EMBL" id="CP065959">
    <property type="protein sequence ID" value="QQC92614.1"/>
    <property type="molecule type" value="Genomic_DNA"/>
</dbReference>
<name>A0A7T4U0R5_9ACTN</name>
<dbReference type="AlphaFoldDB" id="A0A7T4U0R5"/>
<dbReference type="Gene3D" id="6.10.140.1430">
    <property type="match status" value="1"/>
</dbReference>
<evidence type="ECO:0000313" key="3">
    <source>
        <dbReference type="Proteomes" id="UP000596130"/>
    </source>
</evidence>
<dbReference type="Pfam" id="PF12277">
    <property type="entry name" value="DUF3618"/>
    <property type="match status" value="1"/>
</dbReference>
<evidence type="ECO:0000313" key="2">
    <source>
        <dbReference type="EMBL" id="QQC92614.1"/>
    </source>
</evidence>
<dbReference type="Gene3D" id="1.10.287.700">
    <property type="entry name" value="Helix hairpin bin"/>
    <property type="match status" value="1"/>
</dbReference>
<gene>
    <name evidence="2" type="ORF">I8755_32720</name>
</gene>
<accession>A0A7T4U0R5</accession>
<feature type="compositionally biased region" description="Basic and acidic residues" evidence="1">
    <location>
        <begin position="165"/>
        <end position="174"/>
    </location>
</feature>
<feature type="region of interest" description="Disordered" evidence="1">
    <location>
        <begin position="156"/>
        <end position="230"/>
    </location>
</feature>
<dbReference type="RefSeq" id="WP_198504290.1">
    <property type="nucleotide sequence ID" value="NZ_CP065959.1"/>
</dbReference>